<dbReference type="FunFam" id="3.40.50.300:FF:001280">
    <property type="entry name" value="Related to 6-phosphofructo-2-kinase"/>
    <property type="match status" value="1"/>
</dbReference>
<sequence length="712" mass="78295">MDTLLTAEAAASSPRFRRRSSTFVDAIHDLPEKEEMAPAQLYSTESGRLFHSGRIVIATVGLPARGKTHISVAVARYLRWLGVKTHIFHLGDYRRATLGPGKDTPEDYFYVNASPSSVLLRNKILKKCREDIYHFLEHENGQVAIYDAVNAISHGRRSLAKEFAKHQVQTLFIESQCNDERIIEENVRSVKISSPDYVGWSDEEAVKHYLSRITARIPHFETMEETELHWIKMINAGERVVVNNCAFGYLSQRIVFYLLNLHIKSRQTYFARAGTTKEEDSYKADASLSDEGRDYSQKMADTLIKHREEERQMLIDAGGKDNALKPLTVWTSTRRRTIETSEYLAMKGYKIRQRSQMSQMNPGVCEKMSEKRIREEYPDEVGKHEADPYHHRYPRAESYHDLAVRLEPIILELEREQNDLLIIAHESVLRVLYGYLMACNAADIPKLEFPRNEVIEIIPASYNNQAKRIKIPGLREEIIPPSPQDIQIPVPPSLPASGAMSPMEGIMEDTSMMPTPMANPTSNPVSAAYPMPSTSNTPVANPLSILNKKPGSSSPSAMHPRTLSGASDHSMPDDLDGVGTPAPRAPGFQPTSNPVTTPSTPGTNPIGALSRQLSATLGSQWRRGTGAKGASAESGILTPEDGTKTPVDVPEMQLNEGGGGPSGPGGVGVPLQKKGSPEGYGSGSVTPGGPLGVGASSQPLNVKEVASVDPKS</sequence>
<dbReference type="SUPFAM" id="SSF53254">
    <property type="entry name" value="Phosphoglycerate mutase-like"/>
    <property type="match status" value="1"/>
</dbReference>
<dbReference type="GO" id="GO:0005829">
    <property type="term" value="C:cytosol"/>
    <property type="evidence" value="ECO:0007669"/>
    <property type="project" value="TreeGrafter"/>
</dbReference>
<dbReference type="EMBL" id="ML977177">
    <property type="protein sequence ID" value="KAF1983165.1"/>
    <property type="molecule type" value="Genomic_DNA"/>
</dbReference>
<dbReference type="Gene3D" id="3.40.50.1240">
    <property type="entry name" value="Phosphoglycerate mutase-like"/>
    <property type="match status" value="1"/>
</dbReference>
<evidence type="ECO:0000313" key="5">
    <source>
        <dbReference type="EMBL" id="KAF1983165.1"/>
    </source>
</evidence>
<dbReference type="PRINTS" id="PR00991">
    <property type="entry name" value="6PFRUCTKNASE"/>
</dbReference>
<dbReference type="PANTHER" id="PTHR10606">
    <property type="entry name" value="6-PHOSPHOFRUCTO-2-KINASE/FRUCTOSE-2,6-BISPHOSPHATASE"/>
    <property type="match status" value="1"/>
</dbReference>
<dbReference type="Gene3D" id="3.40.50.300">
    <property type="entry name" value="P-loop containing nucleotide triphosphate hydrolases"/>
    <property type="match status" value="1"/>
</dbReference>
<dbReference type="GO" id="GO:0004331">
    <property type="term" value="F:fructose-2,6-bisphosphate 2-phosphatase activity"/>
    <property type="evidence" value="ECO:0007669"/>
    <property type="project" value="TreeGrafter"/>
</dbReference>
<evidence type="ECO:0000313" key="6">
    <source>
        <dbReference type="Proteomes" id="UP000800041"/>
    </source>
</evidence>
<dbReference type="InterPro" id="IPR003094">
    <property type="entry name" value="6Pfruct_kin"/>
</dbReference>
<evidence type="ECO:0000259" key="4">
    <source>
        <dbReference type="Pfam" id="PF01591"/>
    </source>
</evidence>
<dbReference type="CDD" id="cd07067">
    <property type="entry name" value="HP_PGM_like"/>
    <property type="match status" value="1"/>
</dbReference>
<dbReference type="SUPFAM" id="SSF52540">
    <property type="entry name" value="P-loop containing nucleoside triphosphate hydrolases"/>
    <property type="match status" value="1"/>
</dbReference>
<dbReference type="PANTHER" id="PTHR10606:SF39">
    <property type="entry name" value="6-PHOSPHOFRUCTO-2-KINASE_FRUCTOSE-2,6-BISPHOSPHATASE YLR345W-RELATED"/>
    <property type="match status" value="1"/>
</dbReference>
<reference evidence="5" key="1">
    <citation type="journal article" date="2020" name="Stud. Mycol.">
        <title>101 Dothideomycetes genomes: a test case for predicting lifestyles and emergence of pathogens.</title>
        <authorList>
            <person name="Haridas S."/>
            <person name="Albert R."/>
            <person name="Binder M."/>
            <person name="Bloem J."/>
            <person name="Labutti K."/>
            <person name="Salamov A."/>
            <person name="Andreopoulos B."/>
            <person name="Baker S."/>
            <person name="Barry K."/>
            <person name="Bills G."/>
            <person name="Bluhm B."/>
            <person name="Cannon C."/>
            <person name="Castanera R."/>
            <person name="Culley D."/>
            <person name="Daum C."/>
            <person name="Ezra D."/>
            <person name="Gonzalez J."/>
            <person name="Henrissat B."/>
            <person name="Kuo A."/>
            <person name="Liang C."/>
            <person name="Lipzen A."/>
            <person name="Lutzoni F."/>
            <person name="Magnuson J."/>
            <person name="Mondo S."/>
            <person name="Nolan M."/>
            <person name="Ohm R."/>
            <person name="Pangilinan J."/>
            <person name="Park H.-J."/>
            <person name="Ramirez L."/>
            <person name="Alfaro M."/>
            <person name="Sun H."/>
            <person name="Tritt A."/>
            <person name="Yoshinaga Y."/>
            <person name="Zwiers L.-H."/>
            <person name="Turgeon B."/>
            <person name="Goodwin S."/>
            <person name="Spatafora J."/>
            <person name="Crous P."/>
            <person name="Grigoriev I."/>
        </authorList>
    </citation>
    <scope>NUCLEOTIDE SEQUENCE</scope>
    <source>
        <strain evidence="5">CBS 113979</strain>
    </source>
</reference>
<evidence type="ECO:0000256" key="3">
    <source>
        <dbReference type="SAM" id="MobiDB-lite"/>
    </source>
</evidence>
<dbReference type="GO" id="GO:0006003">
    <property type="term" value="P:fructose 2,6-bisphosphate metabolic process"/>
    <property type="evidence" value="ECO:0007669"/>
    <property type="project" value="InterPro"/>
</dbReference>
<dbReference type="GO" id="GO:0005524">
    <property type="term" value="F:ATP binding"/>
    <property type="evidence" value="ECO:0007669"/>
    <property type="project" value="UniProtKB-KW"/>
</dbReference>
<keyword evidence="1" id="KW-0547">Nucleotide-binding</keyword>
<dbReference type="OrthoDB" id="267323at2759"/>
<keyword evidence="6" id="KW-1185">Reference proteome</keyword>
<protein>
    <submittedName>
        <fullName evidence="5">6PF2K-domain-containing protein</fullName>
    </submittedName>
</protein>
<dbReference type="Pfam" id="PF01591">
    <property type="entry name" value="6PF2K"/>
    <property type="match status" value="1"/>
</dbReference>
<name>A0A6G1GQE7_9PEZI</name>
<feature type="domain" description="6-phosphofructo-2-kinase" evidence="4">
    <location>
        <begin position="45"/>
        <end position="264"/>
    </location>
</feature>
<gene>
    <name evidence="5" type="ORF">K402DRAFT_423957</name>
</gene>
<evidence type="ECO:0000256" key="2">
    <source>
        <dbReference type="ARBA" id="ARBA00022840"/>
    </source>
</evidence>
<dbReference type="GO" id="GO:0006000">
    <property type="term" value="P:fructose metabolic process"/>
    <property type="evidence" value="ECO:0007669"/>
    <property type="project" value="InterPro"/>
</dbReference>
<dbReference type="FunFam" id="3.40.50.1240:FF:000031">
    <property type="entry name" value="6-phosphofructo-2-kinase/fructose-2, 6-bisphosphatase"/>
    <property type="match status" value="1"/>
</dbReference>
<dbReference type="Pfam" id="PF00300">
    <property type="entry name" value="His_Phos_1"/>
    <property type="match status" value="1"/>
</dbReference>
<dbReference type="AlphaFoldDB" id="A0A6G1GQE7"/>
<dbReference type="SMART" id="SM00855">
    <property type="entry name" value="PGAM"/>
    <property type="match status" value="1"/>
</dbReference>
<feature type="compositionally biased region" description="Gly residues" evidence="3">
    <location>
        <begin position="656"/>
        <end position="668"/>
    </location>
</feature>
<evidence type="ECO:0000256" key="1">
    <source>
        <dbReference type="ARBA" id="ARBA00022741"/>
    </source>
</evidence>
<accession>A0A6G1GQE7</accession>
<dbReference type="InterPro" id="IPR013078">
    <property type="entry name" value="His_Pase_superF_clade-1"/>
</dbReference>
<keyword evidence="2" id="KW-0067">ATP-binding</keyword>
<organism evidence="5 6">
    <name type="scientific">Aulographum hederae CBS 113979</name>
    <dbReference type="NCBI Taxonomy" id="1176131"/>
    <lineage>
        <taxon>Eukaryota</taxon>
        <taxon>Fungi</taxon>
        <taxon>Dikarya</taxon>
        <taxon>Ascomycota</taxon>
        <taxon>Pezizomycotina</taxon>
        <taxon>Dothideomycetes</taxon>
        <taxon>Pleosporomycetidae</taxon>
        <taxon>Aulographales</taxon>
        <taxon>Aulographaceae</taxon>
    </lineage>
</organism>
<dbReference type="Proteomes" id="UP000800041">
    <property type="component" value="Unassembled WGS sequence"/>
</dbReference>
<feature type="region of interest" description="Disordered" evidence="3">
    <location>
        <begin position="535"/>
        <end position="608"/>
    </location>
</feature>
<dbReference type="InterPro" id="IPR029033">
    <property type="entry name" value="His_PPase_superfam"/>
</dbReference>
<dbReference type="GO" id="GO:0003873">
    <property type="term" value="F:6-phosphofructo-2-kinase activity"/>
    <property type="evidence" value="ECO:0007669"/>
    <property type="project" value="InterPro"/>
</dbReference>
<feature type="compositionally biased region" description="Low complexity" evidence="3">
    <location>
        <begin position="590"/>
        <end position="605"/>
    </location>
</feature>
<feature type="region of interest" description="Disordered" evidence="3">
    <location>
        <begin position="621"/>
        <end position="712"/>
    </location>
</feature>
<dbReference type="InterPro" id="IPR027417">
    <property type="entry name" value="P-loop_NTPase"/>
</dbReference>
<proteinExistence type="predicted"/>
<dbReference type="InterPro" id="IPR013079">
    <property type="entry name" value="6Phosfructo_kin"/>
</dbReference>